<feature type="region of interest" description="Disordered" evidence="1">
    <location>
        <begin position="48"/>
        <end position="69"/>
    </location>
</feature>
<protein>
    <submittedName>
        <fullName evidence="2">Uncharacterized protein</fullName>
    </submittedName>
</protein>
<gene>
    <name evidence="2" type="ORF">Gotri_025387</name>
</gene>
<dbReference type="AlphaFoldDB" id="A0A7J9FR06"/>
<dbReference type="Proteomes" id="UP000593568">
    <property type="component" value="Unassembled WGS sequence"/>
</dbReference>
<evidence type="ECO:0000313" key="2">
    <source>
        <dbReference type="EMBL" id="MBA0787739.1"/>
    </source>
</evidence>
<reference evidence="2 3" key="1">
    <citation type="journal article" date="2019" name="Genome Biol. Evol.">
        <title>Insights into the evolution of the New World diploid cottons (Gossypium, subgenus Houzingenia) based on genome sequencing.</title>
        <authorList>
            <person name="Grover C.E."/>
            <person name="Arick M.A. 2nd"/>
            <person name="Thrash A."/>
            <person name="Conover J.L."/>
            <person name="Sanders W.S."/>
            <person name="Peterson D.G."/>
            <person name="Frelichowski J.E."/>
            <person name="Scheffler J.A."/>
            <person name="Scheffler B.E."/>
            <person name="Wendel J.F."/>
        </authorList>
    </citation>
    <scope>NUCLEOTIDE SEQUENCE [LARGE SCALE GENOMIC DNA]</scope>
    <source>
        <strain evidence="2">8</strain>
        <tissue evidence="2">Leaf</tissue>
    </source>
</reference>
<evidence type="ECO:0000313" key="3">
    <source>
        <dbReference type="Proteomes" id="UP000593568"/>
    </source>
</evidence>
<evidence type="ECO:0000256" key="1">
    <source>
        <dbReference type="SAM" id="MobiDB-lite"/>
    </source>
</evidence>
<proteinExistence type="predicted"/>
<name>A0A7J9FR06_9ROSI</name>
<organism evidence="2 3">
    <name type="scientific">Gossypium trilobum</name>
    <dbReference type="NCBI Taxonomy" id="34281"/>
    <lineage>
        <taxon>Eukaryota</taxon>
        <taxon>Viridiplantae</taxon>
        <taxon>Streptophyta</taxon>
        <taxon>Embryophyta</taxon>
        <taxon>Tracheophyta</taxon>
        <taxon>Spermatophyta</taxon>
        <taxon>Magnoliopsida</taxon>
        <taxon>eudicotyledons</taxon>
        <taxon>Gunneridae</taxon>
        <taxon>Pentapetalae</taxon>
        <taxon>rosids</taxon>
        <taxon>malvids</taxon>
        <taxon>Malvales</taxon>
        <taxon>Malvaceae</taxon>
        <taxon>Malvoideae</taxon>
        <taxon>Gossypium</taxon>
    </lineage>
</organism>
<keyword evidence="3" id="KW-1185">Reference proteome</keyword>
<dbReference type="EMBL" id="JABEZW010226400">
    <property type="protein sequence ID" value="MBA0787739.1"/>
    <property type="molecule type" value="Genomic_DNA"/>
</dbReference>
<sequence>MATFSISASNVAVEFQEGDMALKKREGTRPFYEMCSFVKVREVNVPSGKDVDISDRNNNTQDNRSIANDTKSQDIDEIYLYENMAYNRDV</sequence>
<feature type="compositionally biased region" description="Polar residues" evidence="1">
    <location>
        <begin position="56"/>
        <end position="69"/>
    </location>
</feature>
<comment type="caution">
    <text evidence="2">The sequence shown here is derived from an EMBL/GenBank/DDBJ whole genome shotgun (WGS) entry which is preliminary data.</text>
</comment>
<accession>A0A7J9FR06</accession>